<evidence type="ECO:0000313" key="14">
    <source>
        <dbReference type="EMBL" id="GLR88899.1"/>
    </source>
</evidence>
<dbReference type="Proteomes" id="UP001156905">
    <property type="component" value="Unassembled WGS sequence"/>
</dbReference>
<dbReference type="PANTHER" id="PTHR11537">
    <property type="entry name" value="VOLTAGE-GATED POTASSIUM CHANNEL"/>
    <property type="match status" value="1"/>
</dbReference>
<evidence type="ECO:0000256" key="11">
    <source>
        <dbReference type="ARBA" id="ARBA00023303"/>
    </source>
</evidence>
<keyword evidence="2" id="KW-0813">Transport</keyword>
<sequence length="271" mass="29874">MTALGVQAEGAPRTPLSRFRASLRHLYGGRSANSRVFFYALLAFDLASLLFIIITSFLPRNRLIGALDVTFGIAFLAELLMRLAGSRQVSRELLRVTTWTDVAAIVSLLAATASEAAGFLRVLRTFRLLRTFRVVQCLREDSVFFRRNEELLFAITNLSVFIFVMTGVVYETQRGVNPGIKNYADALYFTVTALTTTGFGDITLPGTAGRMITVVIMIFGVTLFLNLAKVLFSPTKVRFKCPSCGLFRHDIDAVHCKACGTILNIPDEGAV</sequence>
<name>A0ABQ6B378_9BRAD</name>
<comment type="caution">
    <text evidence="14">The sequence shown here is derived from an EMBL/GenBank/DDBJ whole genome shotgun (WGS) entry which is preliminary data.</text>
</comment>
<dbReference type="Gene3D" id="1.20.120.350">
    <property type="entry name" value="Voltage-gated potassium channels. Chain C"/>
    <property type="match status" value="1"/>
</dbReference>
<dbReference type="InterPro" id="IPR028325">
    <property type="entry name" value="VG_K_chnl"/>
</dbReference>
<evidence type="ECO:0000256" key="3">
    <source>
        <dbReference type="ARBA" id="ARBA00022538"/>
    </source>
</evidence>
<reference evidence="15" key="1">
    <citation type="journal article" date="2019" name="Int. J. Syst. Evol. Microbiol.">
        <title>The Global Catalogue of Microorganisms (GCM) 10K type strain sequencing project: providing services to taxonomists for standard genome sequencing and annotation.</title>
        <authorList>
            <consortium name="The Broad Institute Genomics Platform"/>
            <consortium name="The Broad Institute Genome Sequencing Center for Infectious Disease"/>
            <person name="Wu L."/>
            <person name="Ma J."/>
        </authorList>
    </citation>
    <scope>NUCLEOTIDE SEQUENCE [LARGE SCALE GENOMIC DNA]</scope>
    <source>
        <strain evidence="15">NBRC 102520</strain>
    </source>
</reference>
<feature type="transmembrane region" description="Helical" evidence="12">
    <location>
        <begin position="102"/>
        <end position="123"/>
    </location>
</feature>
<feature type="domain" description="Ion transport" evidence="13">
    <location>
        <begin position="35"/>
        <end position="227"/>
    </location>
</feature>
<evidence type="ECO:0000256" key="4">
    <source>
        <dbReference type="ARBA" id="ARBA00022692"/>
    </source>
</evidence>
<gene>
    <name evidence="14" type="ORF">GCM10007857_56120</name>
</gene>
<keyword evidence="3" id="KW-0633">Potassium transport</keyword>
<dbReference type="InterPro" id="IPR005821">
    <property type="entry name" value="Ion_trans_dom"/>
</dbReference>
<evidence type="ECO:0000256" key="1">
    <source>
        <dbReference type="ARBA" id="ARBA00004141"/>
    </source>
</evidence>
<evidence type="ECO:0000256" key="6">
    <source>
        <dbReference type="ARBA" id="ARBA00022882"/>
    </source>
</evidence>
<accession>A0ABQ6B378</accession>
<keyword evidence="10 12" id="KW-0472">Membrane</keyword>
<evidence type="ECO:0000256" key="9">
    <source>
        <dbReference type="ARBA" id="ARBA00023065"/>
    </source>
</evidence>
<evidence type="ECO:0000256" key="8">
    <source>
        <dbReference type="ARBA" id="ARBA00022989"/>
    </source>
</evidence>
<keyword evidence="6" id="KW-0851">Voltage-gated channel</keyword>
<feature type="transmembrane region" description="Helical" evidence="12">
    <location>
        <begin position="36"/>
        <end position="57"/>
    </location>
</feature>
<evidence type="ECO:0000256" key="2">
    <source>
        <dbReference type="ARBA" id="ARBA00022448"/>
    </source>
</evidence>
<feature type="transmembrane region" description="Helical" evidence="12">
    <location>
        <begin position="151"/>
        <end position="170"/>
    </location>
</feature>
<keyword evidence="9" id="KW-0406">Ion transport</keyword>
<evidence type="ECO:0000256" key="7">
    <source>
        <dbReference type="ARBA" id="ARBA00022958"/>
    </source>
</evidence>
<organism evidence="14 15">
    <name type="scientific">Bradyrhizobium iriomotense</name>
    <dbReference type="NCBI Taxonomy" id="441950"/>
    <lineage>
        <taxon>Bacteria</taxon>
        <taxon>Pseudomonadati</taxon>
        <taxon>Pseudomonadota</taxon>
        <taxon>Alphaproteobacteria</taxon>
        <taxon>Hyphomicrobiales</taxon>
        <taxon>Nitrobacteraceae</taxon>
        <taxon>Bradyrhizobium</taxon>
    </lineage>
</organism>
<evidence type="ECO:0000256" key="10">
    <source>
        <dbReference type="ARBA" id="ARBA00023136"/>
    </source>
</evidence>
<dbReference type="Gene3D" id="1.10.287.70">
    <property type="match status" value="1"/>
</dbReference>
<keyword evidence="8 12" id="KW-1133">Transmembrane helix</keyword>
<keyword evidence="15" id="KW-1185">Reference proteome</keyword>
<dbReference type="EMBL" id="BSOW01000022">
    <property type="protein sequence ID" value="GLR88899.1"/>
    <property type="molecule type" value="Genomic_DNA"/>
</dbReference>
<comment type="subcellular location">
    <subcellularLocation>
        <location evidence="1">Membrane</location>
        <topology evidence="1">Multi-pass membrane protein</topology>
    </subcellularLocation>
</comment>
<keyword evidence="4 12" id="KW-0812">Transmembrane</keyword>
<evidence type="ECO:0000256" key="5">
    <source>
        <dbReference type="ARBA" id="ARBA00022826"/>
    </source>
</evidence>
<evidence type="ECO:0000259" key="13">
    <source>
        <dbReference type="Pfam" id="PF00520"/>
    </source>
</evidence>
<feature type="transmembrane region" description="Helical" evidence="12">
    <location>
        <begin position="211"/>
        <end position="232"/>
    </location>
</feature>
<keyword evidence="11" id="KW-0407">Ion channel</keyword>
<evidence type="ECO:0000313" key="15">
    <source>
        <dbReference type="Proteomes" id="UP001156905"/>
    </source>
</evidence>
<protein>
    <submittedName>
        <fullName evidence="14">Ion transporter</fullName>
    </submittedName>
</protein>
<proteinExistence type="predicted"/>
<keyword evidence="5" id="KW-0631">Potassium channel</keyword>
<dbReference type="Pfam" id="PF00520">
    <property type="entry name" value="Ion_trans"/>
    <property type="match status" value="1"/>
</dbReference>
<dbReference type="InterPro" id="IPR027359">
    <property type="entry name" value="Volt_channel_dom_sf"/>
</dbReference>
<keyword evidence="7" id="KW-0630">Potassium</keyword>
<dbReference type="PANTHER" id="PTHR11537:SF254">
    <property type="entry name" value="POTASSIUM VOLTAGE-GATED CHANNEL PROTEIN SHAB"/>
    <property type="match status" value="1"/>
</dbReference>
<feature type="transmembrane region" description="Helical" evidence="12">
    <location>
        <begin position="63"/>
        <end position="81"/>
    </location>
</feature>
<evidence type="ECO:0000256" key="12">
    <source>
        <dbReference type="SAM" id="Phobius"/>
    </source>
</evidence>
<dbReference type="SUPFAM" id="SSF81324">
    <property type="entry name" value="Voltage-gated potassium channels"/>
    <property type="match status" value="1"/>
</dbReference>